<name>A0A1Y1QAP7_9GAMM</name>
<feature type="transmembrane region" description="Helical" evidence="2">
    <location>
        <begin position="43"/>
        <end position="64"/>
    </location>
</feature>
<feature type="region of interest" description="Disordered" evidence="1">
    <location>
        <begin position="1"/>
        <end position="35"/>
    </location>
</feature>
<reference evidence="3 4" key="1">
    <citation type="submission" date="2017-01" db="EMBL/GenBank/DDBJ databases">
        <title>Novel large sulfur bacteria in the metagenomes of groundwater-fed chemosynthetic microbial mats in the Lake Huron basin.</title>
        <authorList>
            <person name="Sharrar A.M."/>
            <person name="Flood B.E."/>
            <person name="Bailey J.V."/>
            <person name="Jones D.S."/>
            <person name="Biddanda B."/>
            <person name="Ruberg S.A."/>
            <person name="Marcus D.N."/>
            <person name="Dick G.J."/>
        </authorList>
    </citation>
    <scope>NUCLEOTIDE SEQUENCE [LARGE SCALE GENOMIC DNA]</scope>
    <source>
        <strain evidence="3">A8</strain>
    </source>
</reference>
<evidence type="ECO:0000256" key="1">
    <source>
        <dbReference type="SAM" id="MobiDB-lite"/>
    </source>
</evidence>
<keyword evidence="2" id="KW-1133">Transmembrane helix</keyword>
<feature type="compositionally biased region" description="Basic residues" evidence="1">
    <location>
        <begin position="13"/>
        <end position="22"/>
    </location>
</feature>
<dbReference type="Proteomes" id="UP000192491">
    <property type="component" value="Unassembled WGS sequence"/>
</dbReference>
<dbReference type="AlphaFoldDB" id="A0A1Y1QAP7"/>
<accession>A0A1Y1QAP7</accession>
<proteinExistence type="predicted"/>
<keyword evidence="2" id="KW-0812">Transmembrane</keyword>
<feature type="compositionally biased region" description="Polar residues" evidence="1">
    <location>
        <begin position="1"/>
        <end position="10"/>
    </location>
</feature>
<evidence type="ECO:0000256" key="2">
    <source>
        <dbReference type="SAM" id="Phobius"/>
    </source>
</evidence>
<evidence type="ECO:0000313" key="3">
    <source>
        <dbReference type="EMBL" id="OQX01590.1"/>
    </source>
</evidence>
<protein>
    <submittedName>
        <fullName evidence="3">Uncharacterized protein</fullName>
    </submittedName>
</protein>
<gene>
    <name evidence="3" type="ORF">BWK73_45510</name>
</gene>
<comment type="caution">
    <text evidence="3">The sequence shown here is derived from an EMBL/GenBank/DDBJ whole genome shotgun (WGS) entry which is preliminary data.</text>
</comment>
<organism evidence="3 4">
    <name type="scientific">Thiothrix lacustris</name>
    <dbReference type="NCBI Taxonomy" id="525917"/>
    <lineage>
        <taxon>Bacteria</taxon>
        <taxon>Pseudomonadati</taxon>
        <taxon>Pseudomonadota</taxon>
        <taxon>Gammaproteobacteria</taxon>
        <taxon>Thiotrichales</taxon>
        <taxon>Thiotrichaceae</taxon>
        <taxon>Thiothrix</taxon>
    </lineage>
</organism>
<evidence type="ECO:0000313" key="4">
    <source>
        <dbReference type="Proteomes" id="UP000192491"/>
    </source>
</evidence>
<keyword evidence="2" id="KW-0472">Membrane</keyword>
<dbReference type="EMBL" id="MTEJ01000564">
    <property type="protein sequence ID" value="OQX01590.1"/>
    <property type="molecule type" value="Genomic_DNA"/>
</dbReference>
<sequence>MKHANIQQAYQPRRQRVRKHAHPTPQNQPKRTTKAGASFQARLIKFSVVAFLAYALVPMSWLNLLVGAMQ</sequence>